<dbReference type="PRINTS" id="PR01848">
    <property type="entry name" value="U2AUXFACTOR"/>
</dbReference>
<accession>A2FHH3</accession>
<dbReference type="FunFam" id="3.30.70.330:FF:001401">
    <property type="entry name" value="Uncharacterized protein"/>
    <property type="match status" value="1"/>
</dbReference>
<evidence type="ECO:0000256" key="3">
    <source>
        <dbReference type="ARBA" id="ARBA00022771"/>
    </source>
</evidence>
<dbReference type="AlphaFoldDB" id="A2FHH3"/>
<keyword evidence="2" id="KW-0677">Repeat</keyword>
<dbReference type="GO" id="GO:0089701">
    <property type="term" value="C:U2AF complex"/>
    <property type="evidence" value="ECO:0000318"/>
    <property type="project" value="GO_Central"/>
</dbReference>
<evidence type="ECO:0000256" key="1">
    <source>
        <dbReference type="ARBA" id="ARBA00022723"/>
    </source>
</evidence>
<dbReference type="SMR" id="A2FHH3"/>
<protein>
    <submittedName>
        <fullName evidence="9">Uncharacterized protein</fullName>
    </submittedName>
</protein>
<evidence type="ECO:0000256" key="2">
    <source>
        <dbReference type="ARBA" id="ARBA00022737"/>
    </source>
</evidence>
<evidence type="ECO:0000256" key="6">
    <source>
        <dbReference type="PROSITE-ProRule" id="PRU00723"/>
    </source>
</evidence>
<dbReference type="EMBL" id="DS113795">
    <property type="protein sequence ID" value="EAX95649.1"/>
    <property type="molecule type" value="Genomic_DNA"/>
</dbReference>
<dbReference type="InterPro" id="IPR009145">
    <property type="entry name" value="U2AF_small"/>
</dbReference>
<gene>
    <name evidence="9" type="ORF">TVAG_045370</name>
</gene>
<dbReference type="eggNOG" id="KOG2202">
    <property type="taxonomic scope" value="Eukaryota"/>
</dbReference>
<dbReference type="GO" id="GO:0030628">
    <property type="term" value="F:pre-mRNA 3'-splice site binding"/>
    <property type="evidence" value="ECO:0000318"/>
    <property type="project" value="GO_Central"/>
</dbReference>
<dbReference type="Gene3D" id="3.30.70.330">
    <property type="match status" value="1"/>
</dbReference>
<dbReference type="SMART" id="SM00356">
    <property type="entry name" value="ZnF_C3H1"/>
    <property type="match status" value="2"/>
</dbReference>
<dbReference type="Pfam" id="PF00076">
    <property type="entry name" value="RRM_1"/>
    <property type="match status" value="1"/>
</dbReference>
<dbReference type="PROSITE" id="PS50102">
    <property type="entry name" value="RRM"/>
    <property type="match status" value="1"/>
</dbReference>
<dbReference type="InterPro" id="IPR003954">
    <property type="entry name" value="RRM_euk-type"/>
</dbReference>
<reference evidence="9" key="2">
    <citation type="journal article" date="2007" name="Science">
        <title>Draft genome sequence of the sexually transmitted pathogen Trichomonas vaginalis.</title>
        <authorList>
            <person name="Carlton J.M."/>
            <person name="Hirt R.P."/>
            <person name="Silva J.C."/>
            <person name="Delcher A.L."/>
            <person name="Schatz M."/>
            <person name="Zhao Q."/>
            <person name="Wortman J.R."/>
            <person name="Bidwell S.L."/>
            <person name="Alsmark U.C.M."/>
            <person name="Besteiro S."/>
            <person name="Sicheritz-Ponten T."/>
            <person name="Noel C.J."/>
            <person name="Dacks J.B."/>
            <person name="Foster P.G."/>
            <person name="Simillion C."/>
            <person name="Van de Peer Y."/>
            <person name="Miranda-Saavedra D."/>
            <person name="Barton G.J."/>
            <person name="Westrop G.D."/>
            <person name="Mueller S."/>
            <person name="Dessi D."/>
            <person name="Fiori P.L."/>
            <person name="Ren Q."/>
            <person name="Paulsen I."/>
            <person name="Zhang H."/>
            <person name="Bastida-Corcuera F.D."/>
            <person name="Simoes-Barbosa A."/>
            <person name="Brown M.T."/>
            <person name="Hayes R.D."/>
            <person name="Mukherjee M."/>
            <person name="Okumura C.Y."/>
            <person name="Schneider R."/>
            <person name="Smith A.J."/>
            <person name="Vanacova S."/>
            <person name="Villalvazo M."/>
            <person name="Haas B.J."/>
            <person name="Pertea M."/>
            <person name="Feldblyum T.V."/>
            <person name="Utterback T.R."/>
            <person name="Shu C.L."/>
            <person name="Osoegawa K."/>
            <person name="de Jong P.J."/>
            <person name="Hrdy I."/>
            <person name="Horvathova L."/>
            <person name="Zubacova Z."/>
            <person name="Dolezal P."/>
            <person name="Malik S.B."/>
            <person name="Logsdon J.M. Jr."/>
            <person name="Henze K."/>
            <person name="Gupta A."/>
            <person name="Wang C.C."/>
            <person name="Dunne R.L."/>
            <person name="Upcroft J.A."/>
            <person name="Upcroft P."/>
            <person name="White O."/>
            <person name="Salzberg S.L."/>
            <person name="Tang P."/>
            <person name="Chiu C.-H."/>
            <person name="Lee Y.-S."/>
            <person name="Embley T.M."/>
            <person name="Coombs G.H."/>
            <person name="Mottram J.C."/>
            <person name="Tachezy J."/>
            <person name="Fraser-Liggett C.M."/>
            <person name="Johnson P.J."/>
        </authorList>
    </citation>
    <scope>NUCLEOTIDE SEQUENCE [LARGE SCALE GENOMIC DNA]</scope>
    <source>
        <strain evidence="9">G3</strain>
    </source>
</reference>
<evidence type="ECO:0000256" key="5">
    <source>
        <dbReference type="PROSITE-ProRule" id="PRU00176"/>
    </source>
</evidence>
<dbReference type="STRING" id="5722.A2FHH3"/>
<reference evidence="9" key="1">
    <citation type="submission" date="2006-10" db="EMBL/GenBank/DDBJ databases">
        <authorList>
            <person name="Amadeo P."/>
            <person name="Zhao Q."/>
            <person name="Wortman J."/>
            <person name="Fraser-Liggett C."/>
            <person name="Carlton J."/>
        </authorList>
    </citation>
    <scope>NUCLEOTIDE SEQUENCE</scope>
    <source>
        <strain evidence="9">G3</strain>
    </source>
</reference>
<name>A2FHH3_TRIV3</name>
<dbReference type="SUPFAM" id="SSF54928">
    <property type="entry name" value="RNA-binding domain, RBD"/>
    <property type="match status" value="1"/>
</dbReference>
<dbReference type="VEuPathDB" id="TrichDB:TVAGG3_0895500"/>
<proteinExistence type="predicted"/>
<dbReference type="VEuPathDB" id="TrichDB:TVAG_216790"/>
<keyword evidence="1 6" id="KW-0479">Metal-binding</keyword>
<feature type="zinc finger region" description="C3H1-type" evidence="6">
    <location>
        <begin position="2"/>
        <end position="30"/>
    </location>
</feature>
<dbReference type="Proteomes" id="UP000001542">
    <property type="component" value="Unassembled WGS sequence"/>
</dbReference>
<dbReference type="FunCoup" id="A2FHH3">
    <property type="interactions" value="482"/>
</dbReference>
<evidence type="ECO:0000259" key="7">
    <source>
        <dbReference type="PROSITE" id="PS50102"/>
    </source>
</evidence>
<dbReference type="PANTHER" id="PTHR12620">
    <property type="entry name" value="U2 SNRNP AUXILIARY FACTOR, SMALL SUBUNIT"/>
    <property type="match status" value="1"/>
</dbReference>
<dbReference type="InterPro" id="IPR012677">
    <property type="entry name" value="Nucleotide-bd_a/b_plait_sf"/>
</dbReference>
<feature type="domain" description="RRM" evidence="7">
    <location>
        <begin position="45"/>
        <end position="130"/>
    </location>
</feature>
<sequence>MSEEKLFCLQFEKTGVCLKGEMCNKPHRSDPMSRVLLFKHLYPDPDVFLSLLPAGSVTISDEEKQRAADAFYYDIFLMCQRFGPVEDILIASNKTDIMNGNVYVSFKEVDAAQAAFLNLNNQYYAGRKVECVLTPISRLSNAICNETSCPYGSTCNYVHPLKISEHITKICFPRSSRVYPAQFRRAGKIKIATTPANILNGSFQAF</sequence>
<dbReference type="GO" id="GO:0005681">
    <property type="term" value="C:spliceosomal complex"/>
    <property type="evidence" value="ECO:0000318"/>
    <property type="project" value="GO_Central"/>
</dbReference>
<dbReference type="GO" id="GO:0000398">
    <property type="term" value="P:mRNA splicing, via spliceosome"/>
    <property type="evidence" value="ECO:0000318"/>
    <property type="project" value="GO_Central"/>
</dbReference>
<evidence type="ECO:0000259" key="8">
    <source>
        <dbReference type="PROSITE" id="PS50103"/>
    </source>
</evidence>
<dbReference type="PROSITE" id="PS50103">
    <property type="entry name" value="ZF_C3H1"/>
    <property type="match status" value="1"/>
</dbReference>
<dbReference type="OrthoDB" id="423462at2759"/>
<dbReference type="InterPro" id="IPR000571">
    <property type="entry name" value="Znf_CCCH"/>
</dbReference>
<dbReference type="InterPro" id="IPR000504">
    <property type="entry name" value="RRM_dom"/>
</dbReference>
<feature type="domain" description="C3H1-type" evidence="8">
    <location>
        <begin position="2"/>
        <end position="30"/>
    </location>
</feature>
<keyword evidence="10" id="KW-1185">Reference proteome</keyword>
<dbReference type="RefSeq" id="XP_001308579.1">
    <property type="nucleotide sequence ID" value="XM_001308578.1"/>
</dbReference>
<organism evidence="9 10">
    <name type="scientific">Trichomonas vaginalis (strain ATCC PRA-98 / G3)</name>
    <dbReference type="NCBI Taxonomy" id="412133"/>
    <lineage>
        <taxon>Eukaryota</taxon>
        <taxon>Metamonada</taxon>
        <taxon>Parabasalia</taxon>
        <taxon>Trichomonadida</taxon>
        <taxon>Trichomonadidae</taxon>
        <taxon>Trichomonas</taxon>
    </lineage>
</organism>
<dbReference type="InParanoid" id="A2FHH3"/>
<evidence type="ECO:0000313" key="10">
    <source>
        <dbReference type="Proteomes" id="UP000001542"/>
    </source>
</evidence>
<dbReference type="KEGG" id="tva:4753406"/>
<dbReference type="GO" id="GO:0008270">
    <property type="term" value="F:zinc ion binding"/>
    <property type="evidence" value="ECO:0007669"/>
    <property type="project" value="UniProtKB-KW"/>
</dbReference>
<evidence type="ECO:0000256" key="4">
    <source>
        <dbReference type="ARBA" id="ARBA00022833"/>
    </source>
</evidence>
<keyword evidence="3 6" id="KW-0863">Zinc-finger</keyword>
<evidence type="ECO:0000313" key="9">
    <source>
        <dbReference type="EMBL" id="EAX95649.1"/>
    </source>
</evidence>
<keyword evidence="5" id="KW-0694">RNA-binding</keyword>
<dbReference type="CDD" id="cd12287">
    <property type="entry name" value="RRM_U2AF35_like"/>
    <property type="match status" value="1"/>
</dbReference>
<dbReference type="InterPro" id="IPR035979">
    <property type="entry name" value="RBD_domain_sf"/>
</dbReference>
<dbReference type="SMART" id="SM00361">
    <property type="entry name" value="RRM_1"/>
    <property type="match status" value="1"/>
</dbReference>
<keyword evidence="4 6" id="KW-0862">Zinc</keyword>